<dbReference type="CDD" id="cd09176">
    <property type="entry name" value="PLDc_unchar6"/>
    <property type="match status" value="1"/>
</dbReference>
<evidence type="ECO:0000313" key="2">
    <source>
        <dbReference type="Proteomes" id="UP001207930"/>
    </source>
</evidence>
<sequence length="577" mass="64669">MLPLSFVFFDWERQDEELSDPLALLEALRLNGDRFSVFCQAGNIRLPTKYSPLVTFLEPCIHEVQPEEPGGVFHPKVWVVRYVDEDDSVKYRVLCLSRNLTFDRSWDTVVALDGELTDRTRAISANRPLAEFVEALPNLCVHPLAAGRRRAAHRMADELLRVRFEWPEGFDASECRFWTSGLSGKRSAPFGEKRDQSLIVSPFLSDSVIRDFLMRGRATHLVSRAESLQDIPVDTLKGCKSVHFLRPQLSEEAIEEPRNPEPDEVLEGLHAKLFVIDRGWSASVFSGSFNATNHALERNVEFMVEMVGKKSKVGVDRFLAGEKGVTGFSDLLQIYGMDEVPMPTDPLRQEFDDLFRLLKREVIEGRPRIIVSAGGQPALFNMRLQWNEFPTIADVRVRVKAWPITLPEERAQPFEPDMAFREVSHEALTPLLAICLQCEIAGKKRESSFVLNLPLEGAPADRQDRVVAALLQGKEQLLRYILFLLAAGDGDGDAAASGELATLLQGAGDAADLAITPPCLLETMLRALHRGPAQMERVASLLETLQRCGKSSDLVGPEFQSIWEPIWEVAKQSIAKK</sequence>
<gene>
    <name evidence="1" type="ORF">OKA04_00025</name>
</gene>
<comment type="caution">
    <text evidence="1">The sequence shown here is derived from an EMBL/GenBank/DDBJ whole genome shotgun (WGS) entry which is preliminary data.</text>
</comment>
<dbReference type="SUPFAM" id="SSF56024">
    <property type="entry name" value="Phospholipase D/nuclease"/>
    <property type="match status" value="1"/>
</dbReference>
<dbReference type="Proteomes" id="UP001207930">
    <property type="component" value="Unassembled WGS sequence"/>
</dbReference>
<dbReference type="InterPro" id="IPR059166">
    <property type="entry name" value="PLD-like_cat"/>
</dbReference>
<evidence type="ECO:0000313" key="1">
    <source>
        <dbReference type="EMBL" id="MCW1883093.1"/>
    </source>
</evidence>
<reference evidence="1 2" key="1">
    <citation type="submission" date="2022-10" db="EMBL/GenBank/DDBJ databases">
        <title>Luteolibacter flavescens strain MCCC 1K03193, whole genome shotgun sequencing project.</title>
        <authorList>
            <person name="Zhao G."/>
            <person name="Shen L."/>
        </authorList>
    </citation>
    <scope>NUCLEOTIDE SEQUENCE [LARGE SCALE GENOMIC DNA]</scope>
    <source>
        <strain evidence="1 2">MCCC 1K03193</strain>
    </source>
</reference>
<proteinExistence type="predicted"/>
<dbReference type="Gene3D" id="3.30.870.10">
    <property type="entry name" value="Endonuclease Chain A"/>
    <property type="match status" value="1"/>
</dbReference>
<dbReference type="RefSeq" id="WP_264499057.1">
    <property type="nucleotide sequence ID" value="NZ_JAPDDS010000001.1"/>
</dbReference>
<organism evidence="1 2">
    <name type="scientific">Luteolibacter flavescens</name>
    <dbReference type="NCBI Taxonomy" id="1859460"/>
    <lineage>
        <taxon>Bacteria</taxon>
        <taxon>Pseudomonadati</taxon>
        <taxon>Verrucomicrobiota</taxon>
        <taxon>Verrucomicrobiia</taxon>
        <taxon>Verrucomicrobiales</taxon>
        <taxon>Verrucomicrobiaceae</taxon>
        <taxon>Luteolibacter</taxon>
    </lineage>
</organism>
<protein>
    <submittedName>
        <fullName evidence="1">Phospholipase D family protein</fullName>
    </submittedName>
</protein>
<keyword evidence="2" id="KW-1185">Reference proteome</keyword>
<accession>A0ABT3FHN7</accession>
<dbReference type="EMBL" id="JAPDDS010000001">
    <property type="protein sequence ID" value="MCW1883093.1"/>
    <property type="molecule type" value="Genomic_DNA"/>
</dbReference>
<name>A0ABT3FHN7_9BACT</name>